<dbReference type="Gene3D" id="2.40.100.10">
    <property type="entry name" value="Cyclophilin-like"/>
    <property type="match status" value="1"/>
</dbReference>
<evidence type="ECO:0000313" key="6">
    <source>
        <dbReference type="Proteomes" id="UP000057981"/>
    </source>
</evidence>
<dbReference type="Proteomes" id="UP000057981">
    <property type="component" value="Chromosome"/>
</dbReference>
<keyword evidence="1" id="KW-0547">Nucleotide-binding</keyword>
<dbReference type="GO" id="GO:0016787">
    <property type="term" value="F:hydrolase activity"/>
    <property type="evidence" value="ECO:0007669"/>
    <property type="project" value="UniProtKB-KW"/>
</dbReference>
<dbReference type="PANTHER" id="PTHR43309:SF5">
    <property type="entry name" value="5-OXOPROLINASE SUBUNIT C"/>
    <property type="match status" value="1"/>
</dbReference>
<proteinExistence type="predicted"/>
<evidence type="ECO:0000256" key="2">
    <source>
        <dbReference type="ARBA" id="ARBA00022801"/>
    </source>
</evidence>
<sequence>MISVLKSGFYDSIQDFGRFGFQKYGVPYSGVMDQYAASVANVLLGNDINCAVMEMTMTGPILQFNFDTNICVSGADMSPELNGTFIKINECISVSSGDVLSFGALKFGFRCYLAVFGGFKTEIVLRSQSMYKGITDPFVIKKNDVLFFSDAQRLLSKKNASLKVDQSYFNSKYIEVFEGPEFNRLTKLQQNLLFSKSFRISKDNSRMAYQLESYVENDLKPILTSAVLPGTVQLTPSGKLIILMRDCQTTGGYPRILQLKASAINVLAQKFTGQTVCFKCL</sequence>
<protein>
    <submittedName>
        <fullName evidence="5">Allophanate hydrolase</fullName>
    </submittedName>
</protein>
<evidence type="ECO:0000256" key="3">
    <source>
        <dbReference type="ARBA" id="ARBA00022840"/>
    </source>
</evidence>
<dbReference type="SMART" id="SM00797">
    <property type="entry name" value="AHS2"/>
    <property type="match status" value="1"/>
</dbReference>
<dbReference type="EMBL" id="CP012898">
    <property type="protein sequence ID" value="ALJ04303.1"/>
    <property type="molecule type" value="Genomic_DNA"/>
</dbReference>
<dbReference type="RefSeq" id="WP_054724896.1">
    <property type="nucleotide sequence ID" value="NZ_CP012898.1"/>
</dbReference>
<dbReference type="InterPro" id="IPR003778">
    <property type="entry name" value="CT_A_B"/>
</dbReference>
<dbReference type="Pfam" id="PF02626">
    <property type="entry name" value="CT_A_B"/>
    <property type="match status" value="1"/>
</dbReference>
<feature type="domain" description="Carboxyltransferase" evidence="4">
    <location>
        <begin position="23"/>
        <end position="280"/>
    </location>
</feature>
<dbReference type="AlphaFoldDB" id="A0A0P0D960"/>
<dbReference type="OrthoDB" id="9782422at2"/>
<evidence type="ECO:0000259" key="4">
    <source>
        <dbReference type="SMART" id="SM00797"/>
    </source>
</evidence>
<reference evidence="5 6" key="1">
    <citation type="submission" date="2015-10" db="EMBL/GenBank/DDBJ databases">
        <authorList>
            <person name="Gilbert D.G."/>
        </authorList>
    </citation>
    <scope>NUCLEOTIDE SEQUENCE [LARGE SCALE GENOMIC DNA]</scope>
    <source>
        <strain evidence="6">HZ-22</strain>
    </source>
</reference>
<accession>A0A0P0D960</accession>
<dbReference type="PATRIC" id="fig|1736674.3.peg.768"/>
<dbReference type="PANTHER" id="PTHR43309">
    <property type="entry name" value="5-OXOPROLINASE SUBUNIT C"/>
    <property type="match status" value="1"/>
</dbReference>
<organism evidence="5 6">
    <name type="scientific">Pseudalgibacter alginicilyticus</name>
    <dbReference type="NCBI Taxonomy" id="1736674"/>
    <lineage>
        <taxon>Bacteria</taxon>
        <taxon>Pseudomonadati</taxon>
        <taxon>Bacteroidota</taxon>
        <taxon>Flavobacteriia</taxon>
        <taxon>Flavobacteriales</taxon>
        <taxon>Flavobacteriaceae</taxon>
        <taxon>Pseudalgibacter</taxon>
    </lineage>
</organism>
<dbReference type="InterPro" id="IPR029000">
    <property type="entry name" value="Cyclophilin-like_dom_sf"/>
</dbReference>
<evidence type="ECO:0000256" key="1">
    <source>
        <dbReference type="ARBA" id="ARBA00022741"/>
    </source>
</evidence>
<dbReference type="InterPro" id="IPR052708">
    <property type="entry name" value="PxpC"/>
</dbReference>
<keyword evidence="2 5" id="KW-0378">Hydrolase</keyword>
<keyword evidence="6" id="KW-1185">Reference proteome</keyword>
<dbReference type="KEGG" id="ahz:APS56_03725"/>
<evidence type="ECO:0000313" key="5">
    <source>
        <dbReference type="EMBL" id="ALJ04303.1"/>
    </source>
</evidence>
<gene>
    <name evidence="5" type="ORF">APS56_03725</name>
</gene>
<dbReference type="GO" id="GO:0005524">
    <property type="term" value="F:ATP binding"/>
    <property type="evidence" value="ECO:0007669"/>
    <property type="project" value="UniProtKB-KW"/>
</dbReference>
<keyword evidence="3" id="KW-0067">ATP-binding</keyword>
<dbReference type="STRING" id="1736674.APS56_03725"/>
<name>A0A0P0D960_9FLAO</name>